<evidence type="ECO:0000256" key="6">
    <source>
        <dbReference type="ARBA" id="ARBA00023180"/>
    </source>
</evidence>
<proteinExistence type="inferred from homology"/>
<dbReference type="Proteomes" id="UP000054047">
    <property type="component" value="Unassembled WGS sequence"/>
</dbReference>
<dbReference type="GO" id="GO:0018996">
    <property type="term" value="P:molting cycle, collagen and cuticulin-based cuticle"/>
    <property type="evidence" value="ECO:0007669"/>
    <property type="project" value="TreeGrafter"/>
</dbReference>
<dbReference type="Gene3D" id="1.20.1640.10">
    <property type="entry name" value="Multidrug efflux transporter AcrB transmembrane domain"/>
    <property type="match status" value="1"/>
</dbReference>
<organism evidence="9 10">
    <name type="scientific">Ancylostoma duodenale</name>
    <dbReference type="NCBI Taxonomy" id="51022"/>
    <lineage>
        <taxon>Eukaryota</taxon>
        <taxon>Metazoa</taxon>
        <taxon>Ecdysozoa</taxon>
        <taxon>Nematoda</taxon>
        <taxon>Chromadorea</taxon>
        <taxon>Rhabditida</taxon>
        <taxon>Rhabditina</taxon>
        <taxon>Rhabditomorpha</taxon>
        <taxon>Strongyloidea</taxon>
        <taxon>Ancylostomatidae</taxon>
        <taxon>Ancylostomatinae</taxon>
        <taxon>Ancylostoma</taxon>
    </lineage>
</organism>
<keyword evidence="6" id="KW-0325">Glycoprotein</keyword>
<name>A0A0C2BL03_9BILA</name>
<dbReference type="GO" id="GO:0030659">
    <property type="term" value="C:cytoplasmic vesicle membrane"/>
    <property type="evidence" value="ECO:0007669"/>
    <property type="project" value="TreeGrafter"/>
</dbReference>
<evidence type="ECO:0000256" key="1">
    <source>
        <dbReference type="ARBA" id="ARBA00004141"/>
    </source>
</evidence>
<feature type="transmembrane region" description="Helical" evidence="7">
    <location>
        <begin position="69"/>
        <end position="97"/>
    </location>
</feature>
<dbReference type="PROSITE" id="PS50156">
    <property type="entry name" value="SSD"/>
    <property type="match status" value="1"/>
</dbReference>
<evidence type="ECO:0000259" key="8">
    <source>
        <dbReference type="PROSITE" id="PS50156"/>
    </source>
</evidence>
<keyword evidence="10" id="KW-1185">Reference proteome</keyword>
<comment type="similarity">
    <text evidence="2">Belongs to the patched family.</text>
</comment>
<dbReference type="GO" id="GO:0005886">
    <property type="term" value="C:plasma membrane"/>
    <property type="evidence" value="ECO:0007669"/>
    <property type="project" value="TreeGrafter"/>
</dbReference>
<dbReference type="PANTHER" id="PTHR10796">
    <property type="entry name" value="PATCHED-RELATED"/>
    <property type="match status" value="1"/>
</dbReference>
<dbReference type="InterPro" id="IPR003392">
    <property type="entry name" value="PTHD_SSD"/>
</dbReference>
<dbReference type="AlphaFoldDB" id="A0A0C2BL03"/>
<keyword evidence="4 7" id="KW-1133">Transmembrane helix</keyword>
<evidence type="ECO:0000256" key="3">
    <source>
        <dbReference type="ARBA" id="ARBA00022692"/>
    </source>
</evidence>
<reference evidence="9 10" key="1">
    <citation type="submission" date="2013-12" db="EMBL/GenBank/DDBJ databases">
        <title>Draft genome of the parsitic nematode Ancylostoma duodenale.</title>
        <authorList>
            <person name="Mitreva M."/>
        </authorList>
    </citation>
    <scope>NUCLEOTIDE SEQUENCE [LARGE SCALE GENOMIC DNA]</scope>
    <source>
        <strain evidence="9 10">Zhejiang</strain>
    </source>
</reference>
<comment type="subcellular location">
    <subcellularLocation>
        <location evidence="1">Membrane</location>
        <topology evidence="1">Multi-pass membrane protein</topology>
    </subcellularLocation>
</comment>
<protein>
    <recommendedName>
        <fullName evidence="8">SSD domain-containing protein</fullName>
    </recommendedName>
</protein>
<evidence type="ECO:0000256" key="7">
    <source>
        <dbReference type="SAM" id="Phobius"/>
    </source>
</evidence>
<feature type="transmembrane region" description="Helical" evidence="7">
    <location>
        <begin position="40"/>
        <end position="63"/>
    </location>
</feature>
<keyword evidence="5 7" id="KW-0472">Membrane</keyword>
<sequence>MIVSDLAIGIDDSFLMLAAWHETPRHLPVVDRIGASMKHAAVSISITTLTDALAFLIGAIAPLPAVSAVKYFCFYSCAAIIFIFLYCLSMFVACLALQGRLEARSHNSLLMSPVKDLARPGGHRKRLQKYQFDNVQKFSRTP</sequence>
<evidence type="ECO:0000313" key="10">
    <source>
        <dbReference type="Proteomes" id="UP000054047"/>
    </source>
</evidence>
<dbReference type="GO" id="GO:0006897">
    <property type="term" value="P:endocytosis"/>
    <property type="evidence" value="ECO:0007669"/>
    <property type="project" value="TreeGrafter"/>
</dbReference>
<keyword evidence="3 7" id="KW-0812">Transmembrane</keyword>
<dbReference type="Pfam" id="PF02460">
    <property type="entry name" value="Patched"/>
    <property type="match status" value="1"/>
</dbReference>
<evidence type="ECO:0000313" key="9">
    <source>
        <dbReference type="EMBL" id="KIH44438.1"/>
    </source>
</evidence>
<dbReference type="SUPFAM" id="SSF82866">
    <property type="entry name" value="Multidrug efflux transporter AcrB transmembrane domain"/>
    <property type="match status" value="1"/>
</dbReference>
<feature type="domain" description="SSD" evidence="8">
    <location>
        <begin position="1"/>
        <end position="97"/>
    </location>
</feature>
<evidence type="ECO:0000256" key="5">
    <source>
        <dbReference type="ARBA" id="ARBA00023136"/>
    </source>
</evidence>
<gene>
    <name evidence="9" type="ORF">ANCDUO_25536</name>
</gene>
<dbReference type="EMBL" id="KN777760">
    <property type="protein sequence ID" value="KIH44438.1"/>
    <property type="molecule type" value="Genomic_DNA"/>
</dbReference>
<dbReference type="PANTHER" id="PTHR10796:SF124">
    <property type="entry name" value="SSD DOMAIN-CONTAINING PROTEIN"/>
    <property type="match status" value="1"/>
</dbReference>
<evidence type="ECO:0000256" key="2">
    <source>
        <dbReference type="ARBA" id="ARBA00005585"/>
    </source>
</evidence>
<dbReference type="OrthoDB" id="5819432at2759"/>
<dbReference type="InterPro" id="IPR000731">
    <property type="entry name" value="SSD"/>
</dbReference>
<evidence type="ECO:0000256" key="4">
    <source>
        <dbReference type="ARBA" id="ARBA00022989"/>
    </source>
</evidence>
<accession>A0A0C2BL03</accession>
<dbReference type="InterPro" id="IPR051697">
    <property type="entry name" value="Patched_domain-protein"/>
</dbReference>